<keyword evidence="2" id="KW-0812">Transmembrane</keyword>
<protein>
    <submittedName>
        <fullName evidence="3">Uncharacterized protein</fullName>
    </submittedName>
</protein>
<comment type="caution">
    <text evidence="3">The sequence shown here is derived from an EMBL/GenBank/DDBJ whole genome shotgun (WGS) entry which is preliminary data.</text>
</comment>
<evidence type="ECO:0000313" key="3">
    <source>
        <dbReference type="EMBL" id="KAK0666732.1"/>
    </source>
</evidence>
<evidence type="ECO:0000256" key="1">
    <source>
        <dbReference type="SAM" id="MobiDB-lite"/>
    </source>
</evidence>
<keyword evidence="4" id="KW-1185">Reference proteome</keyword>
<gene>
    <name evidence="3" type="ORF">QBC41DRAFT_304968</name>
</gene>
<keyword evidence="2" id="KW-1133">Transmembrane helix</keyword>
<feature type="transmembrane region" description="Helical" evidence="2">
    <location>
        <begin position="25"/>
        <end position="46"/>
    </location>
</feature>
<dbReference type="AlphaFoldDB" id="A0AA39Z9G5"/>
<evidence type="ECO:0000313" key="4">
    <source>
        <dbReference type="Proteomes" id="UP001174997"/>
    </source>
</evidence>
<proteinExistence type="predicted"/>
<organism evidence="3 4">
    <name type="scientific">Cercophora samala</name>
    <dbReference type="NCBI Taxonomy" id="330535"/>
    <lineage>
        <taxon>Eukaryota</taxon>
        <taxon>Fungi</taxon>
        <taxon>Dikarya</taxon>
        <taxon>Ascomycota</taxon>
        <taxon>Pezizomycotina</taxon>
        <taxon>Sordariomycetes</taxon>
        <taxon>Sordariomycetidae</taxon>
        <taxon>Sordariales</taxon>
        <taxon>Lasiosphaeriaceae</taxon>
        <taxon>Cercophora</taxon>
    </lineage>
</organism>
<reference evidence="3" key="1">
    <citation type="submission" date="2023-06" db="EMBL/GenBank/DDBJ databases">
        <title>Genome-scale phylogeny and comparative genomics of the fungal order Sordariales.</title>
        <authorList>
            <consortium name="Lawrence Berkeley National Laboratory"/>
            <person name="Hensen N."/>
            <person name="Bonometti L."/>
            <person name="Westerberg I."/>
            <person name="Brannstrom I.O."/>
            <person name="Guillou S."/>
            <person name="Cros-Aarteil S."/>
            <person name="Calhoun S."/>
            <person name="Haridas S."/>
            <person name="Kuo A."/>
            <person name="Mondo S."/>
            <person name="Pangilinan J."/>
            <person name="Riley R."/>
            <person name="Labutti K."/>
            <person name="Andreopoulos B."/>
            <person name="Lipzen A."/>
            <person name="Chen C."/>
            <person name="Yanf M."/>
            <person name="Daum C."/>
            <person name="Ng V."/>
            <person name="Clum A."/>
            <person name="Steindorff A."/>
            <person name="Ohm R."/>
            <person name="Martin F."/>
            <person name="Silar P."/>
            <person name="Natvig D."/>
            <person name="Lalanne C."/>
            <person name="Gautier V."/>
            <person name="Ament-Velasquez S.L."/>
            <person name="Kruys A."/>
            <person name="Hutchinson M.I."/>
            <person name="Powell A.J."/>
            <person name="Barry K."/>
            <person name="Miller A.N."/>
            <person name="Grigoriev I.V."/>
            <person name="Debuchy R."/>
            <person name="Gladieux P."/>
            <person name="Thoren M.H."/>
            <person name="Johannesson H."/>
        </authorList>
    </citation>
    <scope>NUCLEOTIDE SEQUENCE</scope>
    <source>
        <strain evidence="3">CBS 307.81</strain>
    </source>
</reference>
<feature type="region of interest" description="Disordered" evidence="1">
    <location>
        <begin position="81"/>
        <end position="114"/>
    </location>
</feature>
<accession>A0AA39Z9G5</accession>
<name>A0AA39Z9G5_9PEZI</name>
<feature type="compositionally biased region" description="Basic and acidic residues" evidence="1">
    <location>
        <begin position="94"/>
        <end position="114"/>
    </location>
</feature>
<dbReference type="Proteomes" id="UP001174997">
    <property type="component" value="Unassembled WGS sequence"/>
</dbReference>
<keyword evidence="2" id="KW-0472">Membrane</keyword>
<evidence type="ECO:0000256" key="2">
    <source>
        <dbReference type="SAM" id="Phobius"/>
    </source>
</evidence>
<dbReference type="EMBL" id="JAULSY010000083">
    <property type="protein sequence ID" value="KAK0666732.1"/>
    <property type="molecule type" value="Genomic_DNA"/>
</dbReference>
<sequence length="114" mass="13147">MDQRQEDLQDQNEAYEQRLVLDETIACIMLGVMLFMLFMLFAVPLFKDNAWGLRDWTRRQRLFRKSSVLSLSPSEISLSTMASSRLSGEASLVTERDLEANEEPISRENESELA</sequence>